<dbReference type="Pfam" id="PF14539">
    <property type="entry name" value="DUF4442"/>
    <property type="match status" value="1"/>
</dbReference>
<evidence type="ECO:0000313" key="2">
    <source>
        <dbReference type="Proteomes" id="UP000185434"/>
    </source>
</evidence>
<dbReference type="InterPro" id="IPR029069">
    <property type="entry name" value="HotDog_dom_sf"/>
</dbReference>
<reference evidence="1 2" key="1">
    <citation type="submission" date="2014-08" db="EMBL/GenBank/DDBJ databases">
        <title>Complete genome sequence of Corynebacterium frankenforstense ST18(T) (=DSM 45800(T)), isolated from raw cow milk.</title>
        <authorList>
            <person name="Ruckert C."/>
            <person name="Albersmeier A."/>
            <person name="Winkler A."/>
            <person name="Lipski A."/>
            <person name="Kalinowski J."/>
        </authorList>
    </citation>
    <scope>NUCLEOTIDE SEQUENCE [LARGE SCALE GENOMIC DNA]</scope>
    <source>
        <strain evidence="1 2">ST18</strain>
    </source>
</reference>
<organism evidence="1 2">
    <name type="scientific">Corynebacterium frankenforstense DSM 45800</name>
    <dbReference type="NCBI Taxonomy" id="1437875"/>
    <lineage>
        <taxon>Bacteria</taxon>
        <taxon>Bacillati</taxon>
        <taxon>Actinomycetota</taxon>
        <taxon>Actinomycetes</taxon>
        <taxon>Mycobacteriales</taxon>
        <taxon>Corynebacteriaceae</taxon>
        <taxon>Corynebacterium</taxon>
    </lineage>
</organism>
<name>A0A1L7CRQ4_9CORY</name>
<dbReference type="Proteomes" id="UP000185434">
    <property type="component" value="Chromosome"/>
</dbReference>
<dbReference type="AlphaFoldDB" id="A0A1L7CRQ4"/>
<dbReference type="Gene3D" id="3.10.129.10">
    <property type="entry name" value="Hotdog Thioesterase"/>
    <property type="match status" value="1"/>
</dbReference>
<evidence type="ECO:0000313" key="1">
    <source>
        <dbReference type="EMBL" id="APT88516.1"/>
    </source>
</evidence>
<proteinExistence type="predicted"/>
<sequence length="149" mass="17117">MFNATNLRRFMWLWPPYLGAGVKVAEAAEDGSRFVIEHRPNVLTRNAVKTAFGGTLMSMIDPFFMLSSMMQLGGGYYVWDTAAEVQFLKPGHGRIRVVVEVTEEDLKVIREKTADGSKYLHWFEAEAVDESGTVIARHRRQVYYRLKKR</sequence>
<dbReference type="InterPro" id="IPR027961">
    <property type="entry name" value="DUF4442"/>
</dbReference>
<dbReference type="KEGG" id="cfk:CFRA_03635"/>
<protein>
    <submittedName>
        <fullName evidence="1">Tetrameric acyl-CoA thioesterase</fullName>
    </submittedName>
</protein>
<keyword evidence="2" id="KW-1185">Reference proteome</keyword>
<dbReference type="EMBL" id="CP009247">
    <property type="protein sequence ID" value="APT88516.1"/>
    <property type="molecule type" value="Genomic_DNA"/>
</dbReference>
<dbReference type="STRING" id="1437875.CFRA_03635"/>
<dbReference type="SUPFAM" id="SSF54637">
    <property type="entry name" value="Thioesterase/thiol ester dehydrase-isomerase"/>
    <property type="match status" value="1"/>
</dbReference>
<gene>
    <name evidence="1" type="ORF">CFRA_03635</name>
</gene>
<accession>A0A1L7CRQ4</accession>